<reference evidence="2 3" key="1">
    <citation type="submission" date="2017-03" db="EMBL/GenBank/DDBJ databases">
        <title>Genome sequence of Methanobrevibacter wosei.</title>
        <authorList>
            <person name="Poehlein A."/>
            <person name="Seedorf H."/>
            <person name="Daniel R."/>
        </authorList>
    </citation>
    <scope>NUCLEOTIDE SEQUENCE [LARGE SCALE GENOMIC DNA]</scope>
    <source>
        <strain evidence="2 3">DSM 11979</strain>
    </source>
</reference>
<dbReference type="OrthoDB" id="73400at2157"/>
<keyword evidence="3" id="KW-1185">Reference proteome</keyword>
<protein>
    <recommendedName>
        <fullName evidence="1">ARG and Rhodanese-Phosphatase-superfamily-associated domain-containing protein</fullName>
    </recommendedName>
</protein>
<comment type="caution">
    <text evidence="2">The sequence shown here is derived from an EMBL/GenBank/DDBJ whole genome shotgun (WGS) entry which is preliminary data.</text>
</comment>
<organism evidence="2 3">
    <name type="scientific">Methanobrevibacter woesei</name>
    <dbReference type="NCBI Taxonomy" id="190976"/>
    <lineage>
        <taxon>Archaea</taxon>
        <taxon>Methanobacteriati</taxon>
        <taxon>Methanobacteriota</taxon>
        <taxon>Methanomada group</taxon>
        <taxon>Methanobacteria</taxon>
        <taxon>Methanobacteriales</taxon>
        <taxon>Methanobacteriaceae</taxon>
        <taxon>Methanobrevibacter</taxon>
    </lineage>
</organism>
<proteinExistence type="predicted"/>
<gene>
    <name evidence="2" type="ORF">MBBWO_12350</name>
</gene>
<evidence type="ECO:0000259" key="1">
    <source>
        <dbReference type="Pfam" id="PF20208"/>
    </source>
</evidence>
<sequence>MNVAVKISKKQNYKNLSVFPIINNNQMKLDFIDLKTGLEMGIISVEECKTSDVSHVELHNNSIAPLLLIDGEEIIGSKQNRIINETLIIPPKTRETISVLCSEKGRWEYKSDFKYSNYFANSSTRTRKLESQINNEDIQSGVWNSIDRLDKSSSTYSLTNALRDTYINNQEVCKDYLKHFKITDNQVGVLVVVNGMIKGIEIFCNTIIYKKYHDSILKSYIIDDFSNSSNNNITELTASTTLENILNANLTKKKSIGLGNHYIMSDNSYNGSIVFLDDNLIHAIYFGMIPKYTCEDKINNHEDDYIFDESDISIIE</sequence>
<dbReference type="RefSeq" id="WP_116670004.1">
    <property type="nucleotide sequence ID" value="NZ_MZGU01000004.1"/>
</dbReference>
<dbReference type="EMBL" id="MZGU01000004">
    <property type="protein sequence ID" value="PWB86380.1"/>
    <property type="molecule type" value="Genomic_DNA"/>
</dbReference>
<dbReference type="Pfam" id="PF20208">
    <property type="entry name" value="ARPP-1"/>
    <property type="match status" value="1"/>
</dbReference>
<dbReference type="InterPro" id="IPR046699">
    <property type="entry name" value="ARPP-1"/>
</dbReference>
<name>A0A2U1S8F8_9EURY</name>
<feature type="domain" description="ARG and Rhodanese-Phosphatase-superfamily-associated" evidence="1">
    <location>
        <begin position="5"/>
        <end position="286"/>
    </location>
</feature>
<evidence type="ECO:0000313" key="2">
    <source>
        <dbReference type="EMBL" id="PWB86380.1"/>
    </source>
</evidence>
<dbReference type="Proteomes" id="UP000245577">
    <property type="component" value="Unassembled WGS sequence"/>
</dbReference>
<accession>A0A2U1S8F8</accession>
<dbReference type="AlphaFoldDB" id="A0A2U1S8F8"/>
<evidence type="ECO:0000313" key="3">
    <source>
        <dbReference type="Proteomes" id="UP000245577"/>
    </source>
</evidence>